<organism evidence="7 8">
    <name type="scientific">Ferroacidibacillus organovorans</name>
    <dbReference type="NCBI Taxonomy" id="1765683"/>
    <lineage>
        <taxon>Bacteria</taxon>
        <taxon>Bacillati</taxon>
        <taxon>Bacillota</taxon>
        <taxon>Bacilli</taxon>
        <taxon>Bacillales</taxon>
        <taxon>Alicyclobacillaceae</taxon>
        <taxon>Ferroacidibacillus</taxon>
    </lineage>
</organism>
<evidence type="ECO:0000256" key="2">
    <source>
        <dbReference type="ARBA" id="ARBA00012400"/>
    </source>
</evidence>
<dbReference type="PANTHER" id="PTHR35330">
    <property type="entry name" value="SIROHEME BIOSYNTHESIS PROTEIN MET8"/>
    <property type="match status" value="1"/>
</dbReference>
<dbReference type="SUPFAM" id="SSF75615">
    <property type="entry name" value="Siroheme synthase middle domains-like"/>
    <property type="match status" value="1"/>
</dbReference>
<proteinExistence type="predicted"/>
<name>A0A124IW49_9BACL</name>
<dbReference type="RefSeq" id="WP_067714205.1">
    <property type="nucleotide sequence ID" value="NZ_LPVJ01000019.1"/>
</dbReference>
<dbReference type="GO" id="GO:0043115">
    <property type="term" value="F:precorrin-2 dehydrogenase activity"/>
    <property type="evidence" value="ECO:0007669"/>
    <property type="project" value="UniProtKB-EC"/>
</dbReference>
<dbReference type="PANTHER" id="PTHR35330:SF1">
    <property type="entry name" value="SIROHEME BIOSYNTHESIS PROTEIN MET8"/>
    <property type="match status" value="1"/>
</dbReference>
<evidence type="ECO:0000313" key="7">
    <source>
        <dbReference type="EMBL" id="KUO96289.1"/>
    </source>
</evidence>
<evidence type="ECO:0000256" key="5">
    <source>
        <dbReference type="ARBA" id="ARBA00023244"/>
    </source>
</evidence>
<accession>A0A124IW49</accession>
<comment type="caution">
    <text evidence="7">The sequence shown here is derived from an EMBL/GenBank/DDBJ whole genome shotgun (WGS) entry which is preliminary data.</text>
</comment>
<keyword evidence="4" id="KW-0520">NAD</keyword>
<dbReference type="InterPro" id="IPR036291">
    <property type="entry name" value="NAD(P)-bd_dom_sf"/>
</dbReference>
<evidence type="ECO:0000256" key="4">
    <source>
        <dbReference type="ARBA" id="ARBA00023027"/>
    </source>
</evidence>
<dbReference type="OrthoDB" id="9773765at2"/>
<evidence type="ECO:0000256" key="3">
    <source>
        <dbReference type="ARBA" id="ARBA00023002"/>
    </source>
</evidence>
<dbReference type="GO" id="GO:0019354">
    <property type="term" value="P:siroheme biosynthetic process"/>
    <property type="evidence" value="ECO:0007669"/>
    <property type="project" value="UniProtKB-UniPathway"/>
</dbReference>
<evidence type="ECO:0000313" key="8">
    <source>
        <dbReference type="Proteomes" id="UP000053557"/>
    </source>
</evidence>
<keyword evidence="3" id="KW-0560">Oxidoreductase</keyword>
<dbReference type="Gene3D" id="3.40.50.720">
    <property type="entry name" value="NAD(P)-binding Rossmann-like Domain"/>
    <property type="match status" value="1"/>
</dbReference>
<keyword evidence="8" id="KW-1185">Reference proteome</keyword>
<reference evidence="7 8" key="1">
    <citation type="submission" date="2015-12" db="EMBL/GenBank/DDBJ databases">
        <title>Draft genome sequence of Acidibacillus ferrooxidans ITV001, isolated from a chalcopyrite acid mine drainage site in Brazil.</title>
        <authorList>
            <person name="Dall'Agnol H."/>
            <person name="Nancucheo I."/>
            <person name="Johnson B."/>
            <person name="Oliveira R."/>
            <person name="Leite L."/>
            <person name="Pylro V."/>
            <person name="Nunes G.L."/>
            <person name="Tzotzos G."/>
            <person name="Fernandes G.R."/>
            <person name="Dutra J."/>
            <person name="Orellana S.C."/>
            <person name="Oliveira G."/>
        </authorList>
    </citation>
    <scope>NUCLEOTIDE SEQUENCE [LARGE SCALE GENOMIC DNA]</scope>
    <source>
        <strain evidence="8">ITV01</strain>
    </source>
</reference>
<dbReference type="EC" id="1.3.1.76" evidence="2"/>
<dbReference type="InterPro" id="IPR028161">
    <property type="entry name" value="Met8-like"/>
</dbReference>
<dbReference type="AlphaFoldDB" id="A0A124IW49"/>
<dbReference type="GO" id="GO:0004325">
    <property type="term" value="F:ferrochelatase activity"/>
    <property type="evidence" value="ECO:0007669"/>
    <property type="project" value="InterPro"/>
</dbReference>
<keyword evidence="5" id="KW-0627">Porphyrin biosynthesis</keyword>
<dbReference type="NCBIfam" id="TIGR01470">
    <property type="entry name" value="cysG_Nterm"/>
    <property type="match status" value="1"/>
</dbReference>
<gene>
    <name evidence="7" type="ORF">ATW55_03510</name>
</gene>
<protein>
    <recommendedName>
        <fullName evidence="2">precorrin-2 dehydrogenase</fullName>
        <ecNumber evidence="2">1.3.1.76</ecNumber>
    </recommendedName>
</protein>
<dbReference type="SUPFAM" id="SSF51735">
    <property type="entry name" value="NAD(P)-binding Rossmann-fold domains"/>
    <property type="match status" value="1"/>
</dbReference>
<dbReference type="InterPro" id="IPR006367">
    <property type="entry name" value="Sirohaem_synthase_N"/>
</dbReference>
<dbReference type="UniPathway" id="UPA00262">
    <property type="reaction ID" value="UER00222"/>
</dbReference>
<comment type="catalytic activity">
    <reaction evidence="6">
        <text>precorrin-2 + NAD(+) = sirohydrochlorin + NADH + 2 H(+)</text>
        <dbReference type="Rhea" id="RHEA:15613"/>
        <dbReference type="ChEBI" id="CHEBI:15378"/>
        <dbReference type="ChEBI" id="CHEBI:57540"/>
        <dbReference type="ChEBI" id="CHEBI:57945"/>
        <dbReference type="ChEBI" id="CHEBI:58351"/>
        <dbReference type="ChEBI" id="CHEBI:58827"/>
        <dbReference type="EC" id="1.3.1.76"/>
    </reaction>
</comment>
<dbReference type="EMBL" id="LPVJ01000019">
    <property type="protein sequence ID" value="KUO96289.1"/>
    <property type="molecule type" value="Genomic_DNA"/>
</dbReference>
<dbReference type="Pfam" id="PF13241">
    <property type="entry name" value="NAD_binding_7"/>
    <property type="match status" value="1"/>
</dbReference>
<evidence type="ECO:0000256" key="1">
    <source>
        <dbReference type="ARBA" id="ARBA00005010"/>
    </source>
</evidence>
<dbReference type="Proteomes" id="UP000053557">
    <property type="component" value="Unassembled WGS sequence"/>
</dbReference>
<evidence type="ECO:0000256" key="6">
    <source>
        <dbReference type="ARBA" id="ARBA00047561"/>
    </source>
</evidence>
<comment type="pathway">
    <text evidence="1">Porphyrin-containing compound metabolism; siroheme biosynthesis; sirohydrochlorin from precorrin-2: step 1/1.</text>
</comment>
<sequence length="223" mass="24770">METGNPMDAWLGLFYHVAEKHILVIGGGRVAERRVRKLVDLGAVPELVSPNLSAGLYQLWQAGHIVWRMQRFSPSDLHSEIDLVVIATSEQSVNDHISAQARALGVLCARADEPLRGDIIFPASMRAGMIRIEVSTSGASPALAAGICDWLRQELPKSIVSLAEWQRDVREILSRKGVAPGPILRRFSTPEWIRAFASDRVFLEREICAVEQTYELSLPRPPI</sequence>